<protein>
    <submittedName>
        <fullName evidence="2">Other 1 protein kinase</fullName>
    </submittedName>
</protein>
<dbReference type="EMBL" id="JACYCD010000048">
    <property type="protein sequence ID" value="KAF8709372.1"/>
    <property type="molecule type" value="Genomic_DNA"/>
</dbReference>
<comment type="caution">
    <text evidence="2">The sequence shown here is derived from an EMBL/GenBank/DDBJ whole genome shotgun (WGS) entry which is preliminary data.</text>
</comment>
<dbReference type="GO" id="GO:0016301">
    <property type="term" value="F:kinase activity"/>
    <property type="evidence" value="ECO:0007669"/>
    <property type="project" value="UniProtKB-KW"/>
</dbReference>
<dbReference type="AlphaFoldDB" id="A0A8H7LYM6"/>
<dbReference type="Proteomes" id="UP000602905">
    <property type="component" value="Unassembled WGS sequence"/>
</dbReference>
<accession>A0A8H7LYM6</accession>
<reference evidence="2" key="1">
    <citation type="submission" date="2020-09" db="EMBL/GenBank/DDBJ databases">
        <title>Comparative genome analyses of four rice-infecting Rhizoctonia solani isolates reveal extensive enrichment of homogalacturonan modification genes.</title>
        <authorList>
            <person name="Lee D.-Y."/>
            <person name="Jeon J."/>
            <person name="Kim K.-T."/>
            <person name="Cheong K."/>
            <person name="Song H."/>
            <person name="Choi G."/>
            <person name="Ko J."/>
            <person name="Opiyo S.O."/>
            <person name="Zuo S."/>
            <person name="Madhav S."/>
            <person name="Lee Y.-H."/>
            <person name="Wang G.-L."/>
        </authorList>
    </citation>
    <scope>NUCLEOTIDE SEQUENCE</scope>
    <source>
        <strain evidence="2">AG1-IA WGL</strain>
    </source>
</reference>
<dbReference type="PANTHER" id="PTHR38248">
    <property type="entry name" value="FUNK1 6"/>
    <property type="match status" value="1"/>
</dbReference>
<feature type="domain" description="Fungal-type protein kinase" evidence="1">
    <location>
        <begin position="23"/>
        <end position="85"/>
    </location>
</feature>
<keyword evidence="2" id="KW-0418">Kinase</keyword>
<evidence type="ECO:0000259" key="1">
    <source>
        <dbReference type="Pfam" id="PF17667"/>
    </source>
</evidence>
<dbReference type="InterPro" id="IPR040976">
    <property type="entry name" value="Pkinase_fungal"/>
</dbReference>
<dbReference type="OrthoDB" id="5584477at2759"/>
<keyword evidence="2" id="KW-0808">Transferase</keyword>
<sequence length="209" mass="24295">MRVRSKTSTLEEYVEGRYPSGKSIGRLYDMEFSVAEDRPETDVRANGERTGTIAFMSSQLLSEEPARHTFMHDLESFLWVLVWLVAVHAREYNQHNANLLREKLCSPDDSFKFSFINFPSRAHSQMATVLDPADMEWMYAWAVIRRFAQFLHRNLYGQEDATPYEDVIKPQLEPLFTTNKVSCEEKWSLIRTLVGIFDETIAKLQSSSR</sequence>
<evidence type="ECO:0000313" key="2">
    <source>
        <dbReference type="EMBL" id="KAF8709372.1"/>
    </source>
</evidence>
<gene>
    <name evidence="2" type="ORF">RHS03_03311</name>
</gene>
<feature type="non-terminal residue" evidence="2">
    <location>
        <position position="1"/>
    </location>
</feature>
<proteinExistence type="predicted"/>
<name>A0A8H7LYM6_9AGAM</name>
<organism evidence="2 3">
    <name type="scientific">Rhizoctonia solani</name>
    <dbReference type="NCBI Taxonomy" id="456999"/>
    <lineage>
        <taxon>Eukaryota</taxon>
        <taxon>Fungi</taxon>
        <taxon>Dikarya</taxon>
        <taxon>Basidiomycota</taxon>
        <taxon>Agaricomycotina</taxon>
        <taxon>Agaricomycetes</taxon>
        <taxon>Cantharellales</taxon>
        <taxon>Ceratobasidiaceae</taxon>
        <taxon>Rhizoctonia</taxon>
    </lineage>
</organism>
<dbReference type="PANTHER" id="PTHR38248:SF2">
    <property type="entry name" value="FUNK1 11"/>
    <property type="match status" value="1"/>
</dbReference>
<evidence type="ECO:0000313" key="3">
    <source>
        <dbReference type="Proteomes" id="UP000602905"/>
    </source>
</evidence>
<dbReference type="Pfam" id="PF17667">
    <property type="entry name" value="Pkinase_fungal"/>
    <property type="match status" value="1"/>
</dbReference>